<accession>A0A2A4XFV7</accession>
<evidence type="ECO:0000313" key="4">
    <source>
        <dbReference type="Proteomes" id="UP000218767"/>
    </source>
</evidence>
<dbReference type="AlphaFoldDB" id="A0A2A4XFV7"/>
<dbReference type="InterPro" id="IPR007730">
    <property type="entry name" value="SPOR-like_dom"/>
</dbReference>
<feature type="transmembrane region" description="Helical" evidence="1">
    <location>
        <begin position="24"/>
        <end position="48"/>
    </location>
</feature>
<dbReference type="PROSITE" id="PS51724">
    <property type="entry name" value="SPOR"/>
    <property type="match status" value="1"/>
</dbReference>
<keyword evidence="1" id="KW-1133">Transmembrane helix</keyword>
<dbReference type="SUPFAM" id="SSF110997">
    <property type="entry name" value="Sporulation related repeat"/>
    <property type="match status" value="1"/>
</dbReference>
<sequence>MTQDFAKIKPEPLLERETVATPPAWSLMFTGVIVGLALGVFGCFLFYLSGNVPPLNTNQPATNNAPSANQPPTVVAAEVPAEEELQLEFYTELPAYEVPVDANPVELTAQQAGIAEEAAEVAVAVADTRMETEETFDPGFILQSGAFQQFDSARTENERQRLLGLDVNVKQQELLGRTLYLIQSGPYTSSSILKEAEQLLRVNNVPSLRMTIQ</sequence>
<organism evidence="3 4">
    <name type="scientific">SAR86 cluster bacterium</name>
    <dbReference type="NCBI Taxonomy" id="2030880"/>
    <lineage>
        <taxon>Bacteria</taxon>
        <taxon>Pseudomonadati</taxon>
        <taxon>Pseudomonadota</taxon>
        <taxon>Gammaproteobacteria</taxon>
        <taxon>SAR86 cluster</taxon>
    </lineage>
</organism>
<keyword evidence="1" id="KW-0812">Transmembrane</keyword>
<name>A0A2A4XFV7_9GAMM</name>
<evidence type="ECO:0000313" key="3">
    <source>
        <dbReference type="EMBL" id="PCI81171.1"/>
    </source>
</evidence>
<dbReference type="InterPro" id="IPR036680">
    <property type="entry name" value="SPOR-like_sf"/>
</dbReference>
<dbReference type="EMBL" id="NVUL01000006">
    <property type="protein sequence ID" value="PCI81171.1"/>
    <property type="molecule type" value="Genomic_DNA"/>
</dbReference>
<gene>
    <name evidence="3" type="ORF">COB20_02070</name>
</gene>
<feature type="domain" description="SPOR" evidence="2">
    <location>
        <begin position="134"/>
        <end position="213"/>
    </location>
</feature>
<proteinExistence type="predicted"/>
<evidence type="ECO:0000259" key="2">
    <source>
        <dbReference type="PROSITE" id="PS51724"/>
    </source>
</evidence>
<evidence type="ECO:0000256" key="1">
    <source>
        <dbReference type="SAM" id="Phobius"/>
    </source>
</evidence>
<comment type="caution">
    <text evidence="3">The sequence shown here is derived from an EMBL/GenBank/DDBJ whole genome shotgun (WGS) entry which is preliminary data.</text>
</comment>
<reference evidence="4" key="1">
    <citation type="submission" date="2017-08" db="EMBL/GenBank/DDBJ databases">
        <title>A dynamic microbial community with high functional redundancy inhabits the cold, oxic subseafloor aquifer.</title>
        <authorList>
            <person name="Tully B.J."/>
            <person name="Wheat C.G."/>
            <person name="Glazer B.T."/>
            <person name="Huber J.A."/>
        </authorList>
    </citation>
    <scope>NUCLEOTIDE SEQUENCE [LARGE SCALE GENOMIC DNA]</scope>
</reference>
<keyword evidence="1" id="KW-0472">Membrane</keyword>
<dbReference type="Proteomes" id="UP000218767">
    <property type="component" value="Unassembled WGS sequence"/>
</dbReference>
<protein>
    <recommendedName>
        <fullName evidence="2">SPOR domain-containing protein</fullName>
    </recommendedName>
</protein>
<dbReference type="GO" id="GO:0042834">
    <property type="term" value="F:peptidoglycan binding"/>
    <property type="evidence" value="ECO:0007669"/>
    <property type="project" value="InterPro"/>
</dbReference>